<evidence type="ECO:0000313" key="7">
    <source>
        <dbReference type="EMBL" id="EDM24378.1"/>
    </source>
</evidence>
<dbReference type="PANTHER" id="PTHR33317:SF4">
    <property type="entry name" value="POLYNUCLEOTIDYL TRANSFERASE, RIBONUCLEASE H-LIKE SUPERFAMILY PROTEIN"/>
    <property type="match status" value="1"/>
</dbReference>
<name>A0AAI9F315_9BACT</name>
<dbReference type="NCBIfam" id="NF001026">
    <property type="entry name" value="PRK00109.2-2"/>
    <property type="match status" value="1"/>
</dbReference>
<keyword evidence="1 5" id="KW-0963">Cytoplasm</keyword>
<keyword evidence="3 5" id="KW-0540">Nuclease</keyword>
<comment type="subcellular location">
    <subcellularLocation>
        <location evidence="5">Cytoplasm</location>
    </subcellularLocation>
</comment>
<dbReference type="Proteomes" id="UP000306825">
    <property type="component" value="Chromosome"/>
</dbReference>
<dbReference type="SMART" id="SM00732">
    <property type="entry name" value="YqgFc"/>
    <property type="match status" value="1"/>
</dbReference>
<dbReference type="CDD" id="cd16964">
    <property type="entry name" value="YqgF"/>
    <property type="match status" value="1"/>
</dbReference>
<keyword evidence="4 5" id="KW-0378">Hydrolase</keyword>
<dbReference type="InterPro" id="IPR006641">
    <property type="entry name" value="YqgF/RNaseH-like_dom"/>
</dbReference>
<keyword evidence="2 5" id="KW-0690">Ribosome biogenesis</keyword>
<evidence type="ECO:0000256" key="2">
    <source>
        <dbReference type="ARBA" id="ARBA00022517"/>
    </source>
</evidence>
<dbReference type="SUPFAM" id="SSF53098">
    <property type="entry name" value="Ribonuclease H-like"/>
    <property type="match status" value="1"/>
</dbReference>
<evidence type="ECO:0000259" key="6">
    <source>
        <dbReference type="SMART" id="SM00732"/>
    </source>
</evidence>
<proteinExistence type="inferred from homology"/>
<accession>A0AAI9F315</accession>
<comment type="function">
    <text evidence="5">Could be a nuclease involved in processing of the 5'-end of pre-16S rRNA.</text>
</comment>
<dbReference type="RefSeq" id="WP_007473254.1">
    <property type="nucleotide sequence ID" value="NZ_ABCJ01000001.1"/>
</dbReference>
<dbReference type="GO" id="GO:0016788">
    <property type="term" value="F:hydrolase activity, acting on ester bonds"/>
    <property type="evidence" value="ECO:0007669"/>
    <property type="project" value="UniProtKB-UniRule"/>
</dbReference>
<dbReference type="Pfam" id="PF03652">
    <property type="entry name" value="RuvX"/>
    <property type="match status" value="1"/>
</dbReference>
<evidence type="ECO:0000256" key="5">
    <source>
        <dbReference type="HAMAP-Rule" id="MF_00651"/>
    </source>
</evidence>
<dbReference type="EMBL" id="ABCJ01000001">
    <property type="protein sequence ID" value="EDM24378.1"/>
    <property type="molecule type" value="Genomic_DNA"/>
</dbReference>
<reference evidence="8 10" key="2">
    <citation type="submission" date="2019-05" db="EMBL/GenBank/DDBJ databases">
        <title>A comparative analysis of the Nautiliaceae.</title>
        <authorList>
            <person name="Grosche A."/>
            <person name="Smedile F."/>
            <person name="Vetriani C."/>
        </authorList>
    </citation>
    <scope>NUCLEOTIDE SEQUENCE [LARGE SCALE GENOMIC DNA]</scope>
    <source>
        <strain evidence="8 10">TB-2</strain>
    </source>
</reference>
<dbReference type="GO" id="GO:0004518">
    <property type="term" value="F:nuclease activity"/>
    <property type="evidence" value="ECO:0007669"/>
    <property type="project" value="UniProtKB-KW"/>
</dbReference>
<evidence type="ECO:0000256" key="1">
    <source>
        <dbReference type="ARBA" id="ARBA00022490"/>
    </source>
</evidence>
<dbReference type="PANTHER" id="PTHR33317">
    <property type="entry name" value="POLYNUCLEOTIDYL TRANSFERASE, RIBONUCLEASE H-LIKE SUPERFAMILY PROTEIN"/>
    <property type="match status" value="1"/>
</dbReference>
<organism evidence="7 9">
    <name type="scientific">Caminibacter mediatlanticus TB-2</name>
    <dbReference type="NCBI Taxonomy" id="391592"/>
    <lineage>
        <taxon>Bacteria</taxon>
        <taxon>Pseudomonadati</taxon>
        <taxon>Campylobacterota</taxon>
        <taxon>Epsilonproteobacteria</taxon>
        <taxon>Nautiliales</taxon>
        <taxon>Nautiliaceae</taxon>
        <taxon>Caminibacter</taxon>
    </lineage>
</organism>
<evidence type="ECO:0000313" key="9">
    <source>
        <dbReference type="Proteomes" id="UP000003288"/>
    </source>
</evidence>
<sequence length="130" mass="14669">MERIIAIDVGLKRIGIAYTPNASVVVPLNAIIRKNRNQAAKEVSNLLKEYKADILVVGIPKTNEEMTKRIKHFTNLIDFNGKIEFVDESFTSAIVEEEIKGKIKHKRDGRIDSLAAKKILESFLASYNKN</sequence>
<comment type="similarity">
    <text evidence="5">Belongs to the YqgF HJR family.</text>
</comment>
<dbReference type="HAMAP" id="MF_00651">
    <property type="entry name" value="Nuclease_YqgF"/>
    <property type="match status" value="1"/>
</dbReference>
<evidence type="ECO:0000313" key="10">
    <source>
        <dbReference type="Proteomes" id="UP000306825"/>
    </source>
</evidence>
<dbReference type="InterPro" id="IPR005227">
    <property type="entry name" value="YqgF"/>
</dbReference>
<dbReference type="InterPro" id="IPR037027">
    <property type="entry name" value="YqgF/RNaseH-like_dom_sf"/>
</dbReference>
<dbReference type="GO" id="GO:0005829">
    <property type="term" value="C:cytosol"/>
    <property type="evidence" value="ECO:0007669"/>
    <property type="project" value="TreeGrafter"/>
</dbReference>
<keyword evidence="10" id="KW-1185">Reference proteome</keyword>
<dbReference type="InterPro" id="IPR012337">
    <property type="entry name" value="RNaseH-like_sf"/>
</dbReference>
<dbReference type="NCBIfam" id="TIGR00250">
    <property type="entry name" value="RNAse_H_YqgF"/>
    <property type="match status" value="1"/>
</dbReference>
<reference evidence="7 9" key="1">
    <citation type="journal article" date="2011" name="Stand. Genomic Sci.">
        <title>Draft genome sequence of Caminibacter mediatlanticus strain TB-2, an epsilonproteobacterium isolated from a deep-sea hydrothermal vent.</title>
        <authorList>
            <person name="Giovannelli D."/>
            <person name="Ferriera S."/>
            <person name="Johnson J."/>
            <person name="Kravitz S."/>
            <person name="Perez-Rodriguez I."/>
            <person name="Ricci J."/>
            <person name="O'Brien C."/>
            <person name="Voordeckers J.W."/>
            <person name="Bini E."/>
            <person name="Vetriani C."/>
        </authorList>
    </citation>
    <scope>NUCLEOTIDE SEQUENCE [LARGE SCALE GENOMIC DNA]</scope>
    <source>
        <strain evidence="7 9">TB-2</strain>
    </source>
</reference>
<evidence type="ECO:0000313" key="8">
    <source>
        <dbReference type="EMBL" id="QCT95022.1"/>
    </source>
</evidence>
<evidence type="ECO:0000256" key="4">
    <source>
        <dbReference type="ARBA" id="ARBA00022801"/>
    </source>
</evidence>
<dbReference type="EC" id="3.1.-.-" evidence="5"/>
<dbReference type="EMBL" id="CP040463">
    <property type="protein sequence ID" value="QCT95022.1"/>
    <property type="molecule type" value="Genomic_DNA"/>
</dbReference>
<dbReference type="AlphaFoldDB" id="A0AAI9F315"/>
<protein>
    <recommendedName>
        <fullName evidence="5">Putative pre-16S rRNA nuclease</fullName>
        <ecNumber evidence="5">3.1.-.-</ecNumber>
    </recommendedName>
</protein>
<gene>
    <name evidence="8" type="primary">ruvX</name>
    <name evidence="7" type="ORF">CMTB2_02643</name>
    <name evidence="8" type="ORF">FE773_07410</name>
</gene>
<dbReference type="GO" id="GO:0000967">
    <property type="term" value="P:rRNA 5'-end processing"/>
    <property type="evidence" value="ECO:0007669"/>
    <property type="project" value="UniProtKB-UniRule"/>
</dbReference>
<feature type="domain" description="YqgF/RNase H-like" evidence="6">
    <location>
        <begin position="2"/>
        <end position="95"/>
    </location>
</feature>
<evidence type="ECO:0000256" key="3">
    <source>
        <dbReference type="ARBA" id="ARBA00022722"/>
    </source>
</evidence>
<dbReference type="Proteomes" id="UP000003288">
    <property type="component" value="Unassembled WGS sequence"/>
</dbReference>
<dbReference type="Gene3D" id="3.30.420.140">
    <property type="entry name" value="YqgF/RNase H-like domain"/>
    <property type="match status" value="1"/>
</dbReference>